<dbReference type="GO" id="GO:0004553">
    <property type="term" value="F:hydrolase activity, hydrolyzing O-glycosyl compounds"/>
    <property type="evidence" value="ECO:0007669"/>
    <property type="project" value="InterPro"/>
</dbReference>
<dbReference type="Pfam" id="PF02837">
    <property type="entry name" value="Glyco_hydro_2_N"/>
    <property type="match status" value="1"/>
</dbReference>
<proteinExistence type="inferred from homology"/>
<dbReference type="InterPro" id="IPR006102">
    <property type="entry name" value="Ig-like_GH2"/>
</dbReference>
<dbReference type="PANTHER" id="PTHR42732:SF2">
    <property type="entry name" value="BETA-MANNOSIDASE"/>
    <property type="match status" value="1"/>
</dbReference>
<dbReference type="Pfam" id="PF02836">
    <property type="entry name" value="Glyco_hydro_2_C"/>
    <property type="match status" value="1"/>
</dbReference>
<dbReference type="Gene3D" id="3.20.20.80">
    <property type="entry name" value="Glycosidases"/>
    <property type="match status" value="1"/>
</dbReference>
<dbReference type="SUPFAM" id="SSF51445">
    <property type="entry name" value="(Trans)glycosidases"/>
    <property type="match status" value="1"/>
</dbReference>
<comment type="similarity">
    <text evidence="1">Belongs to the glycosyl hydrolase 2 family.</text>
</comment>
<evidence type="ECO:0000256" key="2">
    <source>
        <dbReference type="ARBA" id="ARBA00022801"/>
    </source>
</evidence>
<dbReference type="GO" id="GO:0005975">
    <property type="term" value="P:carbohydrate metabolic process"/>
    <property type="evidence" value="ECO:0007669"/>
    <property type="project" value="InterPro"/>
</dbReference>
<dbReference type="Pfam" id="PF00703">
    <property type="entry name" value="Glyco_hydro_2"/>
    <property type="match status" value="1"/>
</dbReference>
<accession>A0A9D2B3K2</accession>
<gene>
    <name evidence="7" type="ORF">IAA45_09355</name>
</gene>
<sequence length="591" mass="69027">MQQLYTRWNAENRNTIPLSEYPRPQMVRDNYEILNGIWQYAITRNEREPLSYDGEILVPFSPEAAASGVGKVLMPGEYLHYKRSFTPDRKADRQRLLLHFGAVDQRCRVYVNQKLAGSHEGGYLSFTFDITPYLKEGENEIHVAVQDDSDTSYHARGKQKLERGGMFYQAQSGIWQTVWMEWVPEQYIESIRITPRCSRGGVELKVFSREREHLPVTVRILEEGKLIQEAVFSSEKQIFLDMGEFHYWSPEDPFLYQMELVMGEDRIESYFAMREFTIGEDAKGIKRFFLNGKPCFHNGLLDQGYWPESLLTPPSDEAMIYDIQKMKDLGFNMIRKHVKIEPARWYYHCDRIGMLVWQDMINGGTDYHMKFVCIMPNALMWTGRCIKDNKYRAFSRQDKAGREEYRKELTGMIKQLYNVPSICVWVPFNEGWGQFDAAKASALVQKLDPTRHIDEASGWFDQGGGDMYSIHNYWRPLKVKPEKRVVALTEYGGYSWRMPGHSYCDEIYGYKDYKSREELTEGYRGLIERDILPNIARGLSAAVYTQVSDIEEEVNGILTYDREFVKLQEDVVRELNQKICSIFAQTTEEEG</sequence>
<dbReference type="InterPro" id="IPR051913">
    <property type="entry name" value="GH2_Domain-Containing"/>
</dbReference>
<evidence type="ECO:0000259" key="5">
    <source>
        <dbReference type="Pfam" id="PF02836"/>
    </source>
</evidence>
<comment type="caution">
    <text evidence="7">The sequence shown here is derived from an EMBL/GenBank/DDBJ whole genome shotgun (WGS) entry which is preliminary data.</text>
</comment>
<reference evidence="7" key="2">
    <citation type="submission" date="2021-04" db="EMBL/GenBank/DDBJ databases">
        <authorList>
            <person name="Gilroy R."/>
        </authorList>
    </citation>
    <scope>NUCLEOTIDE SEQUENCE</scope>
    <source>
        <strain evidence="7">ChiSjej1B19-8411</strain>
    </source>
</reference>
<name>A0A9D2B3K2_9FIRM</name>
<evidence type="ECO:0000256" key="1">
    <source>
        <dbReference type="ARBA" id="ARBA00007401"/>
    </source>
</evidence>
<evidence type="ECO:0000259" key="6">
    <source>
        <dbReference type="Pfam" id="PF02837"/>
    </source>
</evidence>
<evidence type="ECO:0000256" key="3">
    <source>
        <dbReference type="ARBA" id="ARBA00023295"/>
    </source>
</evidence>
<reference evidence="7" key="1">
    <citation type="journal article" date="2021" name="PeerJ">
        <title>Extensive microbial diversity within the chicken gut microbiome revealed by metagenomics and culture.</title>
        <authorList>
            <person name="Gilroy R."/>
            <person name="Ravi A."/>
            <person name="Getino M."/>
            <person name="Pursley I."/>
            <person name="Horton D.L."/>
            <person name="Alikhan N.F."/>
            <person name="Baker D."/>
            <person name="Gharbi K."/>
            <person name="Hall N."/>
            <person name="Watson M."/>
            <person name="Adriaenssens E.M."/>
            <person name="Foster-Nyarko E."/>
            <person name="Jarju S."/>
            <person name="Secka A."/>
            <person name="Antonio M."/>
            <person name="Oren A."/>
            <person name="Chaudhuri R.R."/>
            <person name="La Ragione R."/>
            <person name="Hildebrand F."/>
            <person name="Pallen M.J."/>
        </authorList>
    </citation>
    <scope>NUCLEOTIDE SEQUENCE</scope>
    <source>
        <strain evidence="7">ChiSjej1B19-8411</strain>
    </source>
</reference>
<evidence type="ECO:0000259" key="4">
    <source>
        <dbReference type="Pfam" id="PF00703"/>
    </source>
</evidence>
<feature type="domain" description="Glycosyl hydrolases family 2 sugar binding" evidence="6">
    <location>
        <begin position="80"/>
        <end position="156"/>
    </location>
</feature>
<dbReference type="InterPro" id="IPR006103">
    <property type="entry name" value="Glyco_hydro_2_cat"/>
</dbReference>
<dbReference type="InterPro" id="IPR013783">
    <property type="entry name" value="Ig-like_fold"/>
</dbReference>
<dbReference type="Proteomes" id="UP000886817">
    <property type="component" value="Unassembled WGS sequence"/>
</dbReference>
<dbReference type="InterPro" id="IPR006104">
    <property type="entry name" value="Glyco_hydro_2_N"/>
</dbReference>
<dbReference type="InterPro" id="IPR017853">
    <property type="entry name" value="GH"/>
</dbReference>
<evidence type="ECO:0000313" key="8">
    <source>
        <dbReference type="Proteomes" id="UP000886817"/>
    </source>
</evidence>
<protein>
    <submittedName>
        <fullName evidence="7">Glycoside hydrolase family 2</fullName>
    </submittedName>
</protein>
<feature type="domain" description="Glycoside hydrolase family 2 immunoglobulin-like beta-sandwich" evidence="4">
    <location>
        <begin position="187"/>
        <end position="274"/>
    </location>
</feature>
<dbReference type="PANTHER" id="PTHR42732">
    <property type="entry name" value="BETA-GALACTOSIDASE"/>
    <property type="match status" value="1"/>
</dbReference>
<dbReference type="SUPFAM" id="SSF49303">
    <property type="entry name" value="beta-Galactosidase/glucuronidase domain"/>
    <property type="match status" value="1"/>
</dbReference>
<feature type="domain" description="Glycoside hydrolase family 2 catalytic" evidence="5">
    <location>
        <begin position="315"/>
        <end position="454"/>
    </location>
</feature>
<dbReference type="Gene3D" id="2.60.120.260">
    <property type="entry name" value="Galactose-binding domain-like"/>
    <property type="match status" value="1"/>
</dbReference>
<dbReference type="AlphaFoldDB" id="A0A9D2B3K2"/>
<dbReference type="InterPro" id="IPR036156">
    <property type="entry name" value="Beta-gal/glucu_dom_sf"/>
</dbReference>
<dbReference type="Gene3D" id="2.60.40.10">
    <property type="entry name" value="Immunoglobulins"/>
    <property type="match status" value="1"/>
</dbReference>
<dbReference type="InterPro" id="IPR008979">
    <property type="entry name" value="Galactose-bd-like_sf"/>
</dbReference>
<dbReference type="EMBL" id="DXEX01000200">
    <property type="protein sequence ID" value="HIX59903.1"/>
    <property type="molecule type" value="Genomic_DNA"/>
</dbReference>
<keyword evidence="3" id="KW-0326">Glycosidase</keyword>
<dbReference type="SUPFAM" id="SSF49785">
    <property type="entry name" value="Galactose-binding domain-like"/>
    <property type="match status" value="1"/>
</dbReference>
<keyword evidence="2 7" id="KW-0378">Hydrolase</keyword>
<evidence type="ECO:0000313" key="7">
    <source>
        <dbReference type="EMBL" id="HIX59903.1"/>
    </source>
</evidence>
<organism evidence="7 8">
    <name type="scientific">Candidatus Blautia gallistercoris</name>
    <dbReference type="NCBI Taxonomy" id="2838490"/>
    <lineage>
        <taxon>Bacteria</taxon>
        <taxon>Bacillati</taxon>
        <taxon>Bacillota</taxon>
        <taxon>Clostridia</taxon>
        <taxon>Lachnospirales</taxon>
        <taxon>Lachnospiraceae</taxon>
        <taxon>Blautia</taxon>
    </lineage>
</organism>